<dbReference type="Proteomes" id="UP000594263">
    <property type="component" value="Unplaced"/>
</dbReference>
<dbReference type="AlphaFoldDB" id="A0A7N0TR75"/>
<evidence type="ECO:0000259" key="2">
    <source>
        <dbReference type="Pfam" id="PF00536"/>
    </source>
</evidence>
<protein>
    <recommendedName>
        <fullName evidence="2">SAM domain-containing protein</fullName>
    </recommendedName>
</protein>
<dbReference type="InterPro" id="IPR013761">
    <property type="entry name" value="SAM/pointed_sf"/>
</dbReference>
<dbReference type="SUPFAM" id="SSF47769">
    <property type="entry name" value="SAM/Pointed domain"/>
    <property type="match status" value="1"/>
</dbReference>
<feature type="chain" id="PRO_5029721158" description="SAM domain-containing protein" evidence="1">
    <location>
        <begin position="23"/>
        <end position="108"/>
    </location>
</feature>
<keyword evidence="4" id="KW-1185">Reference proteome</keyword>
<dbReference type="Gramene" id="Kaladp0042s0143.1.v1.1">
    <property type="protein sequence ID" value="Kaladp0042s0143.1.v1.1.CDS.1"/>
    <property type="gene ID" value="Kaladp0042s0143.v1.1"/>
</dbReference>
<dbReference type="Gene3D" id="1.10.150.50">
    <property type="entry name" value="Transcription Factor, Ets-1"/>
    <property type="match status" value="1"/>
</dbReference>
<feature type="signal peptide" evidence="1">
    <location>
        <begin position="1"/>
        <end position="22"/>
    </location>
</feature>
<reference evidence="3" key="1">
    <citation type="submission" date="2021-01" db="UniProtKB">
        <authorList>
            <consortium name="EnsemblPlants"/>
        </authorList>
    </citation>
    <scope>IDENTIFICATION</scope>
</reference>
<evidence type="ECO:0000313" key="3">
    <source>
        <dbReference type="EnsemblPlants" id="Kaladp0042s0143.1.v1.1.CDS.1"/>
    </source>
</evidence>
<proteinExistence type="predicted"/>
<name>A0A7N0TR75_KALFE</name>
<evidence type="ECO:0000256" key="1">
    <source>
        <dbReference type="SAM" id="SignalP"/>
    </source>
</evidence>
<keyword evidence="1" id="KW-0732">Signal</keyword>
<accession>A0A7N0TR75</accession>
<dbReference type="InterPro" id="IPR001660">
    <property type="entry name" value="SAM"/>
</dbReference>
<organism evidence="3 4">
    <name type="scientific">Kalanchoe fedtschenkoi</name>
    <name type="common">Lavender scallops</name>
    <name type="synonym">South American air plant</name>
    <dbReference type="NCBI Taxonomy" id="63787"/>
    <lineage>
        <taxon>Eukaryota</taxon>
        <taxon>Viridiplantae</taxon>
        <taxon>Streptophyta</taxon>
        <taxon>Embryophyta</taxon>
        <taxon>Tracheophyta</taxon>
        <taxon>Spermatophyta</taxon>
        <taxon>Magnoliopsida</taxon>
        <taxon>eudicotyledons</taxon>
        <taxon>Gunneridae</taxon>
        <taxon>Pentapetalae</taxon>
        <taxon>Saxifragales</taxon>
        <taxon>Crassulaceae</taxon>
        <taxon>Kalanchoe</taxon>
    </lineage>
</organism>
<evidence type="ECO:0000313" key="4">
    <source>
        <dbReference type="Proteomes" id="UP000594263"/>
    </source>
</evidence>
<dbReference type="CDD" id="cd09487">
    <property type="entry name" value="SAM_superfamily"/>
    <property type="match status" value="1"/>
</dbReference>
<dbReference type="EnsemblPlants" id="Kaladp0042s0143.1.v1.1">
    <property type="protein sequence ID" value="Kaladp0042s0143.1.v1.1.CDS.1"/>
    <property type="gene ID" value="Kaladp0042s0143.v1.1"/>
</dbReference>
<feature type="domain" description="SAM" evidence="2">
    <location>
        <begin position="50"/>
        <end position="99"/>
    </location>
</feature>
<dbReference type="Pfam" id="PF00536">
    <property type="entry name" value="SAM_1"/>
    <property type="match status" value="1"/>
</dbReference>
<sequence>MGGPNLTINVVSSGLFFALIQGSLFKVGEKFSKNVVPSVDPYYAKTRSMLSSLVLQRYEKNFKKGLLTDSTLPLLTDIALKDVNIPPGPRPLILDHVQRDPELKSRRV</sequence>